<dbReference type="Proteomes" id="UP000334380">
    <property type="component" value="Unassembled WGS sequence"/>
</dbReference>
<dbReference type="OrthoDB" id="9975770at2"/>
<accession>A0A5E4XMP2</accession>
<gene>
    <name evidence="1" type="ORF">PTE31013_04010</name>
</gene>
<evidence type="ECO:0000313" key="1">
    <source>
        <dbReference type="EMBL" id="VVE37520.1"/>
    </source>
</evidence>
<evidence type="ECO:0000313" key="2">
    <source>
        <dbReference type="Proteomes" id="UP000334380"/>
    </source>
</evidence>
<dbReference type="EMBL" id="CABPRU010000011">
    <property type="protein sequence ID" value="VVE37520.1"/>
    <property type="molecule type" value="Genomic_DNA"/>
</dbReference>
<organism evidence="1 2">
    <name type="scientific">Pandoraea terrigena</name>
    <dbReference type="NCBI Taxonomy" id="2508292"/>
    <lineage>
        <taxon>Bacteria</taxon>
        <taxon>Pseudomonadati</taxon>
        <taxon>Pseudomonadota</taxon>
        <taxon>Betaproteobacteria</taxon>
        <taxon>Burkholderiales</taxon>
        <taxon>Burkholderiaceae</taxon>
        <taxon>Pandoraea</taxon>
    </lineage>
</organism>
<keyword evidence="2" id="KW-1185">Reference proteome</keyword>
<sequence>MSKTSFVGATADEKAQLLGQEFRNIEVIGFEVTDGVCFTEILLDGEVLTLVGYPQEALKTFLGGQGSKTQQ</sequence>
<dbReference type="AlphaFoldDB" id="A0A5E4XMP2"/>
<dbReference type="RefSeq" id="WP_150614386.1">
    <property type="nucleotide sequence ID" value="NZ_CABPRU010000011.1"/>
</dbReference>
<protein>
    <submittedName>
        <fullName evidence="1">Uncharacterized protein</fullName>
    </submittedName>
</protein>
<reference evidence="1 2" key="1">
    <citation type="submission" date="2019-08" db="EMBL/GenBank/DDBJ databases">
        <authorList>
            <person name="Peeters C."/>
        </authorList>
    </citation>
    <scope>NUCLEOTIDE SEQUENCE [LARGE SCALE GENOMIC DNA]</scope>
    <source>
        <strain evidence="1 2">LMG 31013</strain>
    </source>
</reference>
<proteinExistence type="predicted"/>
<name>A0A5E4XMP2_9BURK</name>